<reference evidence="2" key="2">
    <citation type="submission" date="2020-10" db="UniProtKB">
        <authorList>
            <consortium name="WormBaseParasite"/>
        </authorList>
    </citation>
    <scope>IDENTIFICATION</scope>
</reference>
<organism evidence="1 2">
    <name type="scientific">Panagrellus redivivus</name>
    <name type="common">Microworm</name>
    <dbReference type="NCBI Taxonomy" id="6233"/>
    <lineage>
        <taxon>Eukaryota</taxon>
        <taxon>Metazoa</taxon>
        <taxon>Ecdysozoa</taxon>
        <taxon>Nematoda</taxon>
        <taxon>Chromadorea</taxon>
        <taxon>Rhabditida</taxon>
        <taxon>Tylenchina</taxon>
        <taxon>Panagrolaimomorpha</taxon>
        <taxon>Panagrolaimoidea</taxon>
        <taxon>Panagrolaimidae</taxon>
        <taxon>Panagrellus</taxon>
    </lineage>
</organism>
<dbReference type="Proteomes" id="UP000492821">
    <property type="component" value="Unassembled WGS sequence"/>
</dbReference>
<reference evidence="1" key="1">
    <citation type="journal article" date="2013" name="Genetics">
        <title>The draft genome and transcriptome of Panagrellus redivivus are shaped by the harsh demands of a free-living lifestyle.</title>
        <authorList>
            <person name="Srinivasan J."/>
            <person name="Dillman A.R."/>
            <person name="Macchietto M.G."/>
            <person name="Heikkinen L."/>
            <person name="Lakso M."/>
            <person name="Fracchia K.M."/>
            <person name="Antoshechkin I."/>
            <person name="Mortazavi A."/>
            <person name="Wong G."/>
            <person name="Sternberg P.W."/>
        </authorList>
    </citation>
    <scope>NUCLEOTIDE SEQUENCE [LARGE SCALE GENOMIC DNA]</scope>
    <source>
        <strain evidence="1">MT8872</strain>
    </source>
</reference>
<dbReference type="WBParaSite" id="Pan_g845.t1">
    <property type="protein sequence ID" value="Pan_g845.t1"/>
    <property type="gene ID" value="Pan_g845"/>
</dbReference>
<evidence type="ECO:0000313" key="2">
    <source>
        <dbReference type="WBParaSite" id="Pan_g845.t1"/>
    </source>
</evidence>
<proteinExistence type="predicted"/>
<protein>
    <submittedName>
        <fullName evidence="2">Uncharacterized protein</fullName>
    </submittedName>
</protein>
<accession>A0A7E4W819</accession>
<evidence type="ECO:0000313" key="1">
    <source>
        <dbReference type="Proteomes" id="UP000492821"/>
    </source>
</evidence>
<sequence>MPAMITDHTLTHWIEGQTTCLAFYDRPNALLFIPLFFESDLIVFQDVHLRIDLTTLTVPDVFFLKLLPICIDVYVGQVISSMFPHSLGILYLF</sequence>
<dbReference type="AlphaFoldDB" id="A0A7E4W819"/>
<name>A0A7E4W819_PANRE</name>
<keyword evidence="1" id="KW-1185">Reference proteome</keyword>